<name>A0A437CIM2_ORYJA</name>
<accession>A0A437CIM2</accession>
<reference evidence="1 2" key="1">
    <citation type="submission" date="2018-11" db="EMBL/GenBank/DDBJ databases">
        <authorList>
            <person name="Lopez-Roques C."/>
            <person name="Donnadieu C."/>
            <person name="Bouchez O."/>
            <person name="Klopp C."/>
            <person name="Cabau C."/>
            <person name="Zahm M."/>
        </authorList>
    </citation>
    <scope>NUCLEOTIDE SEQUENCE [LARGE SCALE GENOMIC DNA]</scope>
    <source>
        <strain evidence="1">RS831</strain>
        <tissue evidence="1">Whole body</tissue>
    </source>
</reference>
<keyword evidence="2" id="KW-1185">Reference proteome</keyword>
<dbReference type="Proteomes" id="UP000283210">
    <property type="component" value="Chromosome 16"/>
</dbReference>
<proteinExistence type="predicted"/>
<protein>
    <submittedName>
        <fullName evidence="1">Uncharacterized protein</fullName>
    </submittedName>
</protein>
<evidence type="ECO:0000313" key="2">
    <source>
        <dbReference type="Proteomes" id="UP000283210"/>
    </source>
</evidence>
<dbReference type="AlphaFoldDB" id="A0A437CIM2"/>
<gene>
    <name evidence="1" type="ORF">OJAV_G00158100</name>
</gene>
<reference evidence="1 2" key="2">
    <citation type="submission" date="2019-01" db="EMBL/GenBank/DDBJ databases">
        <title>A chromosome length genome reference of the Java medaka (oryzias javanicus).</title>
        <authorList>
            <person name="Herpin A."/>
            <person name="Takehana Y."/>
            <person name="Naruse K."/>
            <person name="Ansai S."/>
            <person name="Kawaguchi M."/>
        </authorList>
    </citation>
    <scope>NUCLEOTIDE SEQUENCE [LARGE SCALE GENOMIC DNA]</scope>
    <source>
        <strain evidence="1">RS831</strain>
        <tissue evidence="1">Whole body</tissue>
    </source>
</reference>
<evidence type="ECO:0000313" key="1">
    <source>
        <dbReference type="EMBL" id="RVE62517.1"/>
    </source>
</evidence>
<organism evidence="1 2">
    <name type="scientific">Oryzias javanicus</name>
    <name type="common">Javanese ricefish</name>
    <name type="synonym">Aplocheilus javanicus</name>
    <dbReference type="NCBI Taxonomy" id="123683"/>
    <lineage>
        <taxon>Eukaryota</taxon>
        <taxon>Metazoa</taxon>
        <taxon>Chordata</taxon>
        <taxon>Craniata</taxon>
        <taxon>Vertebrata</taxon>
        <taxon>Euteleostomi</taxon>
        <taxon>Actinopterygii</taxon>
        <taxon>Neopterygii</taxon>
        <taxon>Teleostei</taxon>
        <taxon>Neoteleostei</taxon>
        <taxon>Acanthomorphata</taxon>
        <taxon>Ovalentaria</taxon>
        <taxon>Atherinomorphae</taxon>
        <taxon>Beloniformes</taxon>
        <taxon>Adrianichthyidae</taxon>
        <taxon>Oryziinae</taxon>
        <taxon>Oryzias</taxon>
    </lineage>
</organism>
<sequence>MEQEWREGVSEVGGTASVEGYQVMERKAKKVTLIRGRGQAGVKLEKHEEGIQGVVTERTPTQITDQDDWFLLFYRPVFKPSADGAILDGRDYISSKAEMALRLE</sequence>
<dbReference type="EMBL" id="CM012452">
    <property type="protein sequence ID" value="RVE62517.1"/>
    <property type="molecule type" value="Genomic_DNA"/>
</dbReference>